<name>A0A1B8TPC5_9FLAO</name>
<comment type="caution">
    <text evidence="3">The sequence shown here is derived from an EMBL/GenBank/DDBJ whole genome shotgun (WGS) entry which is preliminary data.</text>
</comment>
<evidence type="ECO:0000259" key="2">
    <source>
        <dbReference type="Pfam" id="PF18291"/>
    </source>
</evidence>
<dbReference type="SUPFAM" id="SSF47729">
    <property type="entry name" value="IHF-like DNA-binding proteins"/>
    <property type="match status" value="1"/>
</dbReference>
<dbReference type="NCBIfam" id="TIGR01201">
    <property type="entry name" value="HU_rel"/>
    <property type="match status" value="1"/>
</dbReference>
<keyword evidence="4" id="KW-1185">Reference proteome</keyword>
<evidence type="ECO:0000313" key="3">
    <source>
        <dbReference type="EMBL" id="OBY61465.1"/>
    </source>
</evidence>
<organism evidence="3 4">
    <name type="scientific">Polaribacter vadi</name>
    <dbReference type="NCBI Taxonomy" id="1774273"/>
    <lineage>
        <taxon>Bacteria</taxon>
        <taxon>Pseudomonadati</taxon>
        <taxon>Bacteroidota</taxon>
        <taxon>Flavobacteriia</taxon>
        <taxon>Flavobacteriales</taxon>
        <taxon>Flavobacteriaceae</taxon>
    </lineage>
</organism>
<dbReference type="Pfam" id="PF18291">
    <property type="entry name" value="HU-HIG"/>
    <property type="match status" value="1"/>
</dbReference>
<reference evidence="4" key="1">
    <citation type="submission" date="2016-02" db="EMBL/GenBank/DDBJ databases">
        <authorList>
            <person name="Shin S.-K."/>
            <person name="Yi H."/>
            <person name="Kim E."/>
        </authorList>
    </citation>
    <scope>NUCLEOTIDE SEQUENCE [LARGE SCALE GENOMIC DNA]</scope>
    <source>
        <strain evidence="4">LPB0003</strain>
    </source>
</reference>
<dbReference type="KEGG" id="pob:LPB03_13595"/>
<gene>
    <name evidence="3" type="ORF">LPB3_15710</name>
</gene>
<keyword evidence="1 3" id="KW-0238">DNA-binding</keyword>
<dbReference type="STRING" id="1774273.LPB03_13595"/>
<evidence type="ECO:0000313" key="4">
    <source>
        <dbReference type="Proteomes" id="UP000092584"/>
    </source>
</evidence>
<dbReference type="InterPro" id="IPR041607">
    <property type="entry name" value="HU-HIG"/>
</dbReference>
<dbReference type="Proteomes" id="UP000092584">
    <property type="component" value="Unassembled WGS sequence"/>
</dbReference>
<dbReference type="InterPro" id="IPR005902">
    <property type="entry name" value="HU_DNA-bd_put"/>
</dbReference>
<protein>
    <submittedName>
        <fullName evidence="3">DNA-binding protein</fullName>
    </submittedName>
</protein>
<dbReference type="GO" id="GO:0003677">
    <property type="term" value="F:DNA binding"/>
    <property type="evidence" value="ECO:0007669"/>
    <property type="project" value="UniProtKB-KW"/>
</dbReference>
<proteinExistence type="predicted"/>
<dbReference type="AlphaFoldDB" id="A0A1B8TPC5"/>
<dbReference type="RefSeq" id="WP_065320597.1">
    <property type="nucleotide sequence ID" value="NZ_CP017477.1"/>
</dbReference>
<feature type="domain" description="HU" evidence="2">
    <location>
        <begin position="1"/>
        <end position="121"/>
    </location>
</feature>
<dbReference type="EMBL" id="LSFM01000026">
    <property type="protein sequence ID" value="OBY61465.1"/>
    <property type="molecule type" value="Genomic_DNA"/>
</dbReference>
<dbReference type="InterPro" id="IPR010992">
    <property type="entry name" value="IHF-like_DNA-bd_dom_sf"/>
</dbReference>
<evidence type="ECO:0000256" key="1">
    <source>
        <dbReference type="ARBA" id="ARBA00023125"/>
    </source>
</evidence>
<accession>A0A1B8TPC5</accession>
<sequence>MSLRYRITKRNNSINNNKEQYILQAVNTGTVDLEYIAKLISNESSLHEVDVRAVLIALGMKLEFFLTDGKIVDLGEMGRFKMGFSGVASNTENDLTPKRNIKKYHVNYQPSRKMKRLLKAGVKTYKEGRRAID</sequence>
<dbReference type="OrthoDB" id="9809801at2"/>